<name>A0A1S2NA86_9BURK</name>
<dbReference type="CDD" id="cd04301">
    <property type="entry name" value="NAT_SF"/>
    <property type="match status" value="1"/>
</dbReference>
<dbReference type="Gene3D" id="3.40.630.30">
    <property type="match status" value="1"/>
</dbReference>
<comment type="caution">
    <text evidence="4">The sequence shown here is derived from an EMBL/GenBank/DDBJ whole genome shotgun (WGS) entry which is preliminary data.</text>
</comment>
<dbReference type="InterPro" id="IPR000182">
    <property type="entry name" value="GNAT_dom"/>
</dbReference>
<dbReference type="RefSeq" id="WP_071360093.1">
    <property type="nucleotide sequence ID" value="NZ_CAUQYF010000106.1"/>
</dbReference>
<protein>
    <submittedName>
        <fullName evidence="4">Acetyltransferase domain protein</fullName>
    </submittedName>
</protein>
<evidence type="ECO:0000313" key="4">
    <source>
        <dbReference type="EMBL" id="OIJ41998.1"/>
    </source>
</evidence>
<evidence type="ECO:0000259" key="3">
    <source>
        <dbReference type="PROSITE" id="PS51186"/>
    </source>
</evidence>
<feature type="domain" description="N-acetyltransferase" evidence="3">
    <location>
        <begin position="1"/>
        <end position="172"/>
    </location>
</feature>
<reference evidence="4 5" key="1">
    <citation type="submission" date="2014-10" db="EMBL/GenBank/DDBJ databases">
        <authorList>
            <person name="Seo M.-J."/>
            <person name="Seok Y.J."/>
            <person name="Cha I.-T."/>
        </authorList>
    </citation>
    <scope>NUCLEOTIDE SEQUENCE [LARGE SCALE GENOMIC DNA]</scope>
    <source>
        <strain evidence="4 5">NEU</strain>
    </source>
</reference>
<dbReference type="EMBL" id="JRYB01000001">
    <property type="protein sequence ID" value="OIJ41998.1"/>
    <property type="molecule type" value="Genomic_DNA"/>
</dbReference>
<gene>
    <name evidence="4" type="ORF">LO55_199</name>
</gene>
<dbReference type="PANTHER" id="PTHR43877:SF2">
    <property type="entry name" value="AMINOALKYLPHOSPHONATE N-ACETYLTRANSFERASE-RELATED"/>
    <property type="match status" value="1"/>
</dbReference>
<dbReference type="Pfam" id="PF00583">
    <property type="entry name" value="Acetyltransf_1"/>
    <property type="match status" value="1"/>
</dbReference>
<evidence type="ECO:0000256" key="2">
    <source>
        <dbReference type="ARBA" id="ARBA00023315"/>
    </source>
</evidence>
<accession>A0A1S2NA86</accession>
<dbReference type="InterPro" id="IPR016181">
    <property type="entry name" value="Acyl_CoA_acyltransferase"/>
</dbReference>
<dbReference type="Proteomes" id="UP000180246">
    <property type="component" value="Unassembled WGS sequence"/>
</dbReference>
<dbReference type="GO" id="GO:0016747">
    <property type="term" value="F:acyltransferase activity, transferring groups other than amino-acyl groups"/>
    <property type="evidence" value="ECO:0007669"/>
    <property type="project" value="InterPro"/>
</dbReference>
<dbReference type="SUPFAM" id="SSF55729">
    <property type="entry name" value="Acyl-CoA N-acyltransferases (Nat)"/>
    <property type="match status" value="1"/>
</dbReference>
<dbReference type="InterPro" id="IPR050832">
    <property type="entry name" value="Bact_Acetyltransf"/>
</dbReference>
<proteinExistence type="predicted"/>
<dbReference type="PANTHER" id="PTHR43877">
    <property type="entry name" value="AMINOALKYLPHOSPHONATE N-ACETYLTRANSFERASE-RELATED-RELATED"/>
    <property type="match status" value="1"/>
</dbReference>
<dbReference type="AlphaFoldDB" id="A0A1S2NA86"/>
<sequence>MIIRRLDPRAIAERKPQLATLLLDAVADGHSLGFLNGLDQDGLDAYWQGVADEVGAGRRVLLAAERDGNLVGSAQLDLCLKPNGNNRAEVQKVLVHCTERRKGIGTALMQALEIEALALRRGLLFLDTAAGSDAEQLYRKTGYQRVGELPEYACTPNGRWHATAIYYKTLFTRSRA</sequence>
<evidence type="ECO:0000313" key="5">
    <source>
        <dbReference type="Proteomes" id="UP000180246"/>
    </source>
</evidence>
<organism evidence="4 5">
    <name type="scientific">Massilia timonae</name>
    <dbReference type="NCBI Taxonomy" id="47229"/>
    <lineage>
        <taxon>Bacteria</taxon>
        <taxon>Pseudomonadati</taxon>
        <taxon>Pseudomonadota</taxon>
        <taxon>Betaproteobacteria</taxon>
        <taxon>Burkholderiales</taxon>
        <taxon>Oxalobacteraceae</taxon>
        <taxon>Telluria group</taxon>
        <taxon>Massilia</taxon>
    </lineage>
</organism>
<keyword evidence="1 4" id="KW-0808">Transferase</keyword>
<evidence type="ECO:0000256" key="1">
    <source>
        <dbReference type="ARBA" id="ARBA00022679"/>
    </source>
</evidence>
<keyword evidence="2" id="KW-0012">Acyltransferase</keyword>
<dbReference type="PROSITE" id="PS51186">
    <property type="entry name" value="GNAT"/>
    <property type="match status" value="1"/>
</dbReference>